<keyword evidence="1" id="KW-0808">Transferase</keyword>
<feature type="domain" description="MobA-like NTP transferase" evidence="3">
    <location>
        <begin position="39"/>
        <end position="193"/>
    </location>
</feature>
<dbReference type="GO" id="GO:0016779">
    <property type="term" value="F:nucleotidyltransferase activity"/>
    <property type="evidence" value="ECO:0007669"/>
    <property type="project" value="UniProtKB-ARBA"/>
</dbReference>
<evidence type="ECO:0000313" key="5">
    <source>
        <dbReference type="Proteomes" id="UP000315842"/>
    </source>
</evidence>
<gene>
    <name evidence="4" type="ORF">CUD01_13160</name>
</gene>
<organism evidence="4 5">
    <name type="scientific">Cellulomonas uda</name>
    <dbReference type="NCBI Taxonomy" id="1714"/>
    <lineage>
        <taxon>Bacteria</taxon>
        <taxon>Bacillati</taxon>
        <taxon>Actinomycetota</taxon>
        <taxon>Actinomycetes</taxon>
        <taxon>Micrococcales</taxon>
        <taxon>Cellulomonadaceae</taxon>
        <taxon>Cellulomonas</taxon>
    </lineage>
</organism>
<feature type="region of interest" description="Disordered" evidence="2">
    <location>
        <begin position="1"/>
        <end position="30"/>
    </location>
</feature>
<evidence type="ECO:0000256" key="1">
    <source>
        <dbReference type="ARBA" id="ARBA00022679"/>
    </source>
</evidence>
<protein>
    <recommendedName>
        <fullName evidence="3">MobA-like NTP transferase domain-containing protein</fullName>
    </recommendedName>
</protein>
<sequence length="284" mass="28132">MTDPHVTDPHVTDPHVTDPHVSDAAVPGAPEERGLPFDALVLAGGAARRLGGQQPGDVKPGLVVGGLALVDHALAAVADARRRVLVAPAQLARPGVPTTLEDPPLGGPVAGLAAGLTLLATLGGEPAEVVVVLACDVPRAGEVVAALVAAAARAGVDGARLVDDEGAAQHLVAAYRRAALDAAVGALGAGARGASVRRLVGGLTLVDVPDPGGVGADADTWPSVRALSAALTQAPRTRAPRTQAPRTGDAPARPGDGTIGAERVADHPADDPSDHPADQGRSPS</sequence>
<dbReference type="AlphaFoldDB" id="A0A4Y3KA85"/>
<name>A0A4Y3KA85_CELUD</name>
<dbReference type="Proteomes" id="UP000315842">
    <property type="component" value="Unassembled WGS sequence"/>
</dbReference>
<evidence type="ECO:0000259" key="3">
    <source>
        <dbReference type="Pfam" id="PF12804"/>
    </source>
</evidence>
<evidence type="ECO:0000313" key="4">
    <source>
        <dbReference type="EMBL" id="GEA80872.1"/>
    </source>
</evidence>
<dbReference type="InterPro" id="IPR029044">
    <property type="entry name" value="Nucleotide-diphossugar_trans"/>
</dbReference>
<evidence type="ECO:0000256" key="2">
    <source>
        <dbReference type="SAM" id="MobiDB-lite"/>
    </source>
</evidence>
<dbReference type="SUPFAM" id="SSF53448">
    <property type="entry name" value="Nucleotide-diphospho-sugar transferases"/>
    <property type="match status" value="1"/>
</dbReference>
<feature type="compositionally biased region" description="Basic and acidic residues" evidence="2">
    <location>
        <begin position="263"/>
        <end position="278"/>
    </location>
</feature>
<feature type="compositionally biased region" description="Low complexity" evidence="2">
    <location>
        <begin position="232"/>
        <end position="247"/>
    </location>
</feature>
<dbReference type="PANTHER" id="PTHR19136:SF81">
    <property type="entry name" value="MOLYBDENUM COFACTOR GUANYLYLTRANSFERASE"/>
    <property type="match status" value="1"/>
</dbReference>
<accession>A0A4Y3KA85</accession>
<dbReference type="Pfam" id="PF12804">
    <property type="entry name" value="NTP_transf_3"/>
    <property type="match status" value="1"/>
</dbReference>
<feature type="compositionally biased region" description="Basic and acidic residues" evidence="2">
    <location>
        <begin position="1"/>
        <end position="21"/>
    </location>
</feature>
<dbReference type="Gene3D" id="3.90.550.10">
    <property type="entry name" value="Spore Coat Polysaccharide Biosynthesis Protein SpsA, Chain A"/>
    <property type="match status" value="1"/>
</dbReference>
<reference evidence="4 5" key="1">
    <citation type="submission" date="2019-06" db="EMBL/GenBank/DDBJ databases">
        <title>Whole genome shotgun sequence of Cellulomonas uda NBRC 3747.</title>
        <authorList>
            <person name="Hosoyama A."/>
            <person name="Uohara A."/>
            <person name="Ohji S."/>
            <person name="Ichikawa N."/>
        </authorList>
    </citation>
    <scope>NUCLEOTIDE SEQUENCE [LARGE SCALE GENOMIC DNA]</scope>
    <source>
        <strain evidence="4 5">NBRC 3747</strain>
    </source>
</reference>
<dbReference type="RefSeq" id="WP_244937695.1">
    <property type="nucleotide sequence ID" value="NZ_BJLP01000017.1"/>
</dbReference>
<keyword evidence="5" id="KW-1185">Reference proteome</keyword>
<dbReference type="InterPro" id="IPR025877">
    <property type="entry name" value="MobA-like_NTP_Trfase"/>
</dbReference>
<feature type="region of interest" description="Disordered" evidence="2">
    <location>
        <begin position="230"/>
        <end position="284"/>
    </location>
</feature>
<proteinExistence type="predicted"/>
<dbReference type="EMBL" id="BJLP01000017">
    <property type="protein sequence ID" value="GEA80872.1"/>
    <property type="molecule type" value="Genomic_DNA"/>
</dbReference>
<dbReference type="PANTHER" id="PTHR19136">
    <property type="entry name" value="MOLYBDENUM COFACTOR GUANYLYLTRANSFERASE"/>
    <property type="match status" value="1"/>
</dbReference>
<comment type="caution">
    <text evidence="4">The sequence shown here is derived from an EMBL/GenBank/DDBJ whole genome shotgun (WGS) entry which is preliminary data.</text>
</comment>